<accession>L8WZ79</accession>
<evidence type="ECO:0000313" key="1">
    <source>
        <dbReference type="EMBL" id="ELU41674.1"/>
    </source>
</evidence>
<protein>
    <submittedName>
        <fullName evidence="1">Uncharacterized protein</fullName>
    </submittedName>
</protein>
<dbReference type="AlphaFoldDB" id="L8WZ79"/>
<dbReference type="EMBL" id="AFRT01001005">
    <property type="protein sequence ID" value="ELU41674.1"/>
    <property type="molecule type" value="Genomic_DNA"/>
</dbReference>
<proteinExistence type="predicted"/>
<name>L8WZ79_THACA</name>
<comment type="caution">
    <text evidence="1">The sequence shown here is derived from an EMBL/GenBank/DDBJ whole genome shotgun (WGS) entry which is preliminary data.</text>
</comment>
<organism evidence="1 2">
    <name type="scientific">Thanatephorus cucumeris (strain AG1-IA)</name>
    <name type="common">Rice sheath blight fungus</name>
    <name type="synonym">Rhizoctonia solani</name>
    <dbReference type="NCBI Taxonomy" id="983506"/>
    <lineage>
        <taxon>Eukaryota</taxon>
        <taxon>Fungi</taxon>
        <taxon>Dikarya</taxon>
        <taxon>Basidiomycota</taxon>
        <taxon>Agaricomycotina</taxon>
        <taxon>Agaricomycetes</taxon>
        <taxon>Cantharellales</taxon>
        <taxon>Ceratobasidiaceae</taxon>
        <taxon>Rhizoctonia</taxon>
        <taxon>Rhizoctonia solani AG-1</taxon>
    </lineage>
</organism>
<reference evidence="1 2" key="1">
    <citation type="journal article" date="2013" name="Nat. Commun.">
        <title>The evolution and pathogenic mechanisms of the rice sheath blight pathogen.</title>
        <authorList>
            <person name="Zheng A."/>
            <person name="Lin R."/>
            <person name="Xu L."/>
            <person name="Qin P."/>
            <person name="Tang C."/>
            <person name="Ai P."/>
            <person name="Zhang D."/>
            <person name="Liu Y."/>
            <person name="Sun Z."/>
            <person name="Feng H."/>
            <person name="Wang Y."/>
            <person name="Chen Y."/>
            <person name="Liang X."/>
            <person name="Fu R."/>
            <person name="Li Q."/>
            <person name="Zhang J."/>
            <person name="Yu X."/>
            <person name="Xie Z."/>
            <person name="Ding L."/>
            <person name="Guan P."/>
            <person name="Tang J."/>
            <person name="Liang Y."/>
            <person name="Wang S."/>
            <person name="Deng Q."/>
            <person name="Li S."/>
            <person name="Zhu J."/>
            <person name="Wang L."/>
            <person name="Liu H."/>
            <person name="Li P."/>
        </authorList>
    </citation>
    <scope>NUCLEOTIDE SEQUENCE [LARGE SCALE GENOMIC DNA]</scope>
    <source>
        <strain evidence="2">AG-1 IA</strain>
    </source>
</reference>
<sequence>MNVDCPVDLGPGLVSCGQTRVFIWPSGLFKRISAYIHRSSNVSSMYETALYLSCYPLCHFPATKTQLEVRVSHVVITIIHTRTQKRE</sequence>
<keyword evidence="2" id="KW-1185">Reference proteome</keyword>
<evidence type="ECO:0000313" key="2">
    <source>
        <dbReference type="Proteomes" id="UP000011668"/>
    </source>
</evidence>
<dbReference type="Proteomes" id="UP000011668">
    <property type="component" value="Unassembled WGS sequence"/>
</dbReference>
<gene>
    <name evidence="1" type="ORF">AG1IA_04297</name>
</gene>
<dbReference type="HOGENOM" id="CLU_2484857_0_0_1"/>